<dbReference type="InterPro" id="IPR050390">
    <property type="entry name" value="C5-Methyltransferase"/>
</dbReference>
<proteinExistence type="inferred from homology"/>
<keyword evidence="4" id="KW-0680">Restriction system</keyword>
<dbReference type="InterPro" id="IPR029063">
    <property type="entry name" value="SAM-dependent_MTases_sf"/>
</dbReference>
<dbReference type="PROSITE" id="PS00095">
    <property type="entry name" value="C5_MTASE_2"/>
    <property type="match status" value="1"/>
</dbReference>
<feature type="active site" evidence="5">
    <location>
        <position position="84"/>
    </location>
</feature>
<dbReference type="InterPro" id="IPR031303">
    <property type="entry name" value="C5_meth_CS"/>
</dbReference>
<dbReference type="PANTHER" id="PTHR10629">
    <property type="entry name" value="CYTOSINE-SPECIFIC METHYLTRANSFERASE"/>
    <property type="match status" value="1"/>
</dbReference>
<sequence>MHKVVSLFCGCGGNDRGMIGGFRYNKKLYKKLPFEIVYANDIDEKAIETYKENFGSKNVFCRDICDIEAQDIPEHDILVGGFPCQSFSTVNPTKDPYDDRANLYKEMVRVAELHKPKLIVAENVKGFMTLNKGSIFKRVKEEIENLGYSVYSSLLNSADYGIPQKRERVIMICVHESIEKEWEFPKPTTPNRDVPLSIAVPKLRIEDEKYYFSKRAVEGMKNAKKNMKRGLWQDLSEPCLTITSHLAKVSLNSRDPVLLVDPDSELYRRFTPREAATIQSFPNSFKFVGSEGDAYRQIGNAIPPVLAWHIFEEVSKFLAD</sequence>
<dbReference type="Gene3D" id="3.90.120.10">
    <property type="entry name" value="DNA Methylase, subunit A, domain 2"/>
    <property type="match status" value="1"/>
</dbReference>
<evidence type="ECO:0000256" key="1">
    <source>
        <dbReference type="ARBA" id="ARBA00022603"/>
    </source>
</evidence>
<evidence type="ECO:0000313" key="8">
    <source>
        <dbReference type="EMBL" id="AHM55796.1"/>
    </source>
</evidence>
<evidence type="ECO:0000313" key="9">
    <source>
        <dbReference type="Proteomes" id="UP000019591"/>
    </source>
</evidence>
<dbReference type="KEGG" id="eac:EAL2_c04940"/>
<dbReference type="GO" id="GO:0032259">
    <property type="term" value="P:methylation"/>
    <property type="evidence" value="ECO:0007669"/>
    <property type="project" value="UniProtKB-KW"/>
</dbReference>
<comment type="similarity">
    <text evidence="5 6">Belongs to the class I-like SAM-binding methyltransferase superfamily. C5-methyltransferase family.</text>
</comment>
<evidence type="ECO:0000256" key="2">
    <source>
        <dbReference type="ARBA" id="ARBA00022679"/>
    </source>
</evidence>
<dbReference type="REBASE" id="84433">
    <property type="entry name" value="M2.EacORF4920P"/>
</dbReference>
<comment type="catalytic activity">
    <reaction evidence="7">
        <text>a 2'-deoxycytidine in DNA + S-adenosyl-L-methionine = a 5-methyl-2'-deoxycytidine in DNA + S-adenosyl-L-homocysteine + H(+)</text>
        <dbReference type="Rhea" id="RHEA:13681"/>
        <dbReference type="Rhea" id="RHEA-COMP:11369"/>
        <dbReference type="Rhea" id="RHEA-COMP:11370"/>
        <dbReference type="ChEBI" id="CHEBI:15378"/>
        <dbReference type="ChEBI" id="CHEBI:57856"/>
        <dbReference type="ChEBI" id="CHEBI:59789"/>
        <dbReference type="ChEBI" id="CHEBI:85452"/>
        <dbReference type="ChEBI" id="CHEBI:85454"/>
        <dbReference type="EC" id="2.1.1.37"/>
    </reaction>
</comment>
<dbReference type="Pfam" id="PF00145">
    <property type="entry name" value="DNA_methylase"/>
    <property type="match status" value="1"/>
</dbReference>
<dbReference type="EMBL" id="CP007452">
    <property type="protein sequence ID" value="AHM55796.1"/>
    <property type="molecule type" value="Genomic_DNA"/>
</dbReference>
<dbReference type="eggNOG" id="COG0270">
    <property type="taxonomic scope" value="Bacteria"/>
</dbReference>
<evidence type="ECO:0000256" key="5">
    <source>
        <dbReference type="PROSITE-ProRule" id="PRU01016"/>
    </source>
</evidence>
<keyword evidence="9" id="KW-1185">Reference proteome</keyword>
<reference evidence="8 9" key="1">
    <citation type="journal article" date="2014" name="Genome Announc.">
        <title>Complete Genome Sequence of Amino Acid-Utilizing Eubacterium acidaminophilum al-2 (DSM 3953).</title>
        <authorList>
            <person name="Poehlein A."/>
            <person name="Andreesen J.R."/>
            <person name="Daniel R."/>
        </authorList>
    </citation>
    <scope>NUCLEOTIDE SEQUENCE [LARGE SCALE GENOMIC DNA]</scope>
    <source>
        <strain evidence="8 9">DSM 3953</strain>
    </source>
</reference>
<dbReference type="GO" id="GO:0009307">
    <property type="term" value="P:DNA restriction-modification system"/>
    <property type="evidence" value="ECO:0007669"/>
    <property type="project" value="UniProtKB-KW"/>
</dbReference>
<organism evidence="8 9">
    <name type="scientific">Peptoclostridium acidaminophilum DSM 3953</name>
    <dbReference type="NCBI Taxonomy" id="1286171"/>
    <lineage>
        <taxon>Bacteria</taxon>
        <taxon>Bacillati</taxon>
        <taxon>Bacillota</taxon>
        <taxon>Clostridia</taxon>
        <taxon>Peptostreptococcales</taxon>
        <taxon>Peptoclostridiaceae</taxon>
        <taxon>Peptoclostridium</taxon>
    </lineage>
</organism>
<dbReference type="STRING" id="1286171.EAL2_c04940"/>
<accession>W8U4B0</accession>
<dbReference type="InterPro" id="IPR018117">
    <property type="entry name" value="C5_DNA_meth_AS"/>
</dbReference>
<name>W8U4B0_PEPAC</name>
<dbReference type="RefSeq" id="WP_025434830.1">
    <property type="nucleotide sequence ID" value="NZ_CP007452.1"/>
</dbReference>
<keyword evidence="3 5" id="KW-0949">S-adenosyl-L-methionine</keyword>
<evidence type="ECO:0000256" key="7">
    <source>
        <dbReference type="RuleBase" id="RU000417"/>
    </source>
</evidence>
<evidence type="ECO:0000256" key="6">
    <source>
        <dbReference type="RuleBase" id="RU000416"/>
    </source>
</evidence>
<evidence type="ECO:0000256" key="3">
    <source>
        <dbReference type="ARBA" id="ARBA00022691"/>
    </source>
</evidence>
<dbReference type="AlphaFoldDB" id="W8U4B0"/>
<dbReference type="SUPFAM" id="SSF53335">
    <property type="entry name" value="S-adenosyl-L-methionine-dependent methyltransferases"/>
    <property type="match status" value="1"/>
</dbReference>
<gene>
    <name evidence="8" type="primary">bspRIM</name>
    <name evidence="8" type="ORF">EAL2_c04940</name>
</gene>
<dbReference type="InterPro" id="IPR001525">
    <property type="entry name" value="C5_MeTfrase"/>
</dbReference>
<dbReference type="OrthoDB" id="9813719at2"/>
<dbReference type="NCBIfam" id="TIGR00675">
    <property type="entry name" value="dcm"/>
    <property type="match status" value="1"/>
</dbReference>
<dbReference type="PRINTS" id="PR00105">
    <property type="entry name" value="C5METTRFRASE"/>
</dbReference>
<dbReference type="Proteomes" id="UP000019591">
    <property type="component" value="Chromosome"/>
</dbReference>
<dbReference type="CDD" id="cd00315">
    <property type="entry name" value="Cyt_C5_DNA_methylase"/>
    <property type="match status" value="1"/>
</dbReference>
<dbReference type="PROSITE" id="PS00094">
    <property type="entry name" value="C5_MTASE_1"/>
    <property type="match status" value="1"/>
</dbReference>
<dbReference type="GO" id="GO:0044027">
    <property type="term" value="P:negative regulation of gene expression via chromosomal CpG island methylation"/>
    <property type="evidence" value="ECO:0007669"/>
    <property type="project" value="TreeGrafter"/>
</dbReference>
<keyword evidence="2 5" id="KW-0808">Transferase</keyword>
<dbReference type="GO" id="GO:0003886">
    <property type="term" value="F:DNA (cytosine-5-)-methyltransferase activity"/>
    <property type="evidence" value="ECO:0007669"/>
    <property type="project" value="UniProtKB-EC"/>
</dbReference>
<dbReference type="HOGENOM" id="CLU_006958_2_1_9"/>
<dbReference type="Gene3D" id="3.40.50.150">
    <property type="entry name" value="Vaccinia Virus protein VP39"/>
    <property type="match status" value="1"/>
</dbReference>
<dbReference type="EC" id="2.1.1.37" evidence="7"/>
<keyword evidence="1 5" id="KW-0489">Methyltransferase</keyword>
<dbReference type="GO" id="GO:0003677">
    <property type="term" value="F:DNA binding"/>
    <property type="evidence" value="ECO:0007669"/>
    <property type="project" value="TreeGrafter"/>
</dbReference>
<protein>
    <recommendedName>
        <fullName evidence="7">Cytosine-specific methyltransferase</fullName>
        <ecNumber evidence="7">2.1.1.37</ecNumber>
    </recommendedName>
</protein>
<dbReference type="PANTHER" id="PTHR10629:SF52">
    <property type="entry name" value="DNA (CYTOSINE-5)-METHYLTRANSFERASE 1"/>
    <property type="match status" value="1"/>
</dbReference>
<dbReference type="PATRIC" id="fig|1286171.3.peg.437"/>
<evidence type="ECO:0000256" key="4">
    <source>
        <dbReference type="ARBA" id="ARBA00022747"/>
    </source>
</evidence>
<dbReference type="PROSITE" id="PS51679">
    <property type="entry name" value="SAM_MT_C5"/>
    <property type="match status" value="1"/>
</dbReference>